<reference evidence="2" key="1">
    <citation type="submission" date="2021-01" db="EMBL/GenBank/DDBJ databases">
        <authorList>
            <person name="Corre E."/>
            <person name="Pelletier E."/>
            <person name="Niang G."/>
            <person name="Scheremetjew M."/>
            <person name="Finn R."/>
            <person name="Kale V."/>
            <person name="Holt S."/>
            <person name="Cochrane G."/>
            <person name="Meng A."/>
            <person name="Brown T."/>
            <person name="Cohen L."/>
        </authorList>
    </citation>
    <scope>NUCLEOTIDE SEQUENCE</scope>
    <source>
        <strain evidence="2">CCMP127</strain>
    </source>
</reference>
<feature type="region of interest" description="Disordered" evidence="1">
    <location>
        <begin position="231"/>
        <end position="267"/>
    </location>
</feature>
<accession>A0A7S3P7M9</accession>
<evidence type="ECO:0000313" key="2">
    <source>
        <dbReference type="EMBL" id="CAE0410600.1"/>
    </source>
</evidence>
<gene>
    <name evidence="2" type="ORF">ACOF00016_LOCUS8051</name>
</gene>
<feature type="compositionally biased region" description="Polar residues" evidence="1">
    <location>
        <begin position="256"/>
        <end position="267"/>
    </location>
</feature>
<proteinExistence type="predicted"/>
<evidence type="ECO:0000256" key="1">
    <source>
        <dbReference type="SAM" id="MobiDB-lite"/>
    </source>
</evidence>
<dbReference type="EMBL" id="HBIM01009557">
    <property type="protein sequence ID" value="CAE0410600.1"/>
    <property type="molecule type" value="Transcribed_RNA"/>
</dbReference>
<name>A0A7S3P7M9_9STRA</name>
<protein>
    <submittedName>
        <fullName evidence="2">Uncharacterized protein</fullName>
    </submittedName>
</protein>
<feature type="compositionally biased region" description="Polar residues" evidence="1">
    <location>
        <begin position="32"/>
        <end position="50"/>
    </location>
</feature>
<sequence>MISLLGPTPPTHVGGGCRFGAMKRSSDESKKQPSTPNKHSKLSEQQTSPKMTIAAVAGADTPSHEVEVRRLKQAADAASAGLEQGMQPFSFGSFSGVPHLSSAGYSNSPPSSSRGRGPGPTPFTIPGLLGNLPMHHHQYHHQSGQDFHLPLTFASQGAGSDSLAQYLLAVQLARDISGTGQHLSPQDQLSLLGITNSLQSQSNYIDRLIYNGRSTQQLAGQVDNFGGYNFNPRGPPMGGNSTAGDGGSNGAGAFSVSHTASSNPAATSDSISLALTTDRTNLSDYQCMIREQIDLFAATQADIDSSAQGRNRPIVVGQVGIRCRHCAPLPSSRRSRGAVYYPAKLSGLYQAAQNMTLNHFTTTCQSIPQPLKDEMLRLKKNKSYVLGGGKGYWARGGQIRNIIEIDDRLFFHDKVPERFRSDIKQAEGKN</sequence>
<dbReference type="AlphaFoldDB" id="A0A7S3P7M9"/>
<organism evidence="2">
    <name type="scientific">Amphora coffeiformis</name>
    <dbReference type="NCBI Taxonomy" id="265554"/>
    <lineage>
        <taxon>Eukaryota</taxon>
        <taxon>Sar</taxon>
        <taxon>Stramenopiles</taxon>
        <taxon>Ochrophyta</taxon>
        <taxon>Bacillariophyta</taxon>
        <taxon>Bacillariophyceae</taxon>
        <taxon>Bacillariophycidae</taxon>
        <taxon>Thalassiophysales</taxon>
        <taxon>Catenulaceae</taxon>
        <taxon>Amphora</taxon>
    </lineage>
</organism>
<feature type="region of interest" description="Disordered" evidence="1">
    <location>
        <begin position="1"/>
        <end position="52"/>
    </location>
</feature>